<dbReference type="OrthoDB" id="5207033at2759"/>
<dbReference type="SUPFAM" id="SSF144083">
    <property type="entry name" value="Magnesium transport protein CorA, transmembrane region"/>
    <property type="match status" value="1"/>
</dbReference>
<evidence type="ECO:0000256" key="5">
    <source>
        <dbReference type="SAM" id="Phobius"/>
    </source>
</evidence>
<proteinExistence type="predicted"/>
<dbReference type="GO" id="GO:0050897">
    <property type="term" value="F:cobalt ion binding"/>
    <property type="evidence" value="ECO:0007669"/>
    <property type="project" value="TreeGrafter"/>
</dbReference>
<organism evidence="6 7">
    <name type="scientific">Microdochium trichocladiopsis</name>
    <dbReference type="NCBI Taxonomy" id="1682393"/>
    <lineage>
        <taxon>Eukaryota</taxon>
        <taxon>Fungi</taxon>
        <taxon>Dikarya</taxon>
        <taxon>Ascomycota</taxon>
        <taxon>Pezizomycotina</taxon>
        <taxon>Sordariomycetes</taxon>
        <taxon>Xylariomycetidae</taxon>
        <taxon>Xylariales</taxon>
        <taxon>Microdochiaceae</taxon>
        <taxon>Microdochium</taxon>
    </lineage>
</organism>
<accession>A0A9P8Y2R6</accession>
<dbReference type="PANTHER" id="PTHR46494:SF1">
    <property type="entry name" value="CORA FAMILY METAL ION TRANSPORTER (EUROFUNG)"/>
    <property type="match status" value="1"/>
</dbReference>
<dbReference type="GO" id="GO:0005886">
    <property type="term" value="C:plasma membrane"/>
    <property type="evidence" value="ECO:0007669"/>
    <property type="project" value="UniProtKB-SubCell"/>
</dbReference>
<dbReference type="InterPro" id="IPR002523">
    <property type="entry name" value="MgTranspt_CorA/ZnTranspt_ZntB"/>
</dbReference>
<feature type="transmembrane region" description="Helical" evidence="5">
    <location>
        <begin position="318"/>
        <end position="339"/>
    </location>
</feature>
<dbReference type="Pfam" id="PF01544">
    <property type="entry name" value="CorA"/>
    <property type="match status" value="1"/>
</dbReference>
<reference evidence="6" key="1">
    <citation type="journal article" date="2021" name="Nat. Commun.">
        <title>Genetic determinants of endophytism in the Arabidopsis root mycobiome.</title>
        <authorList>
            <person name="Mesny F."/>
            <person name="Miyauchi S."/>
            <person name="Thiergart T."/>
            <person name="Pickel B."/>
            <person name="Atanasova L."/>
            <person name="Karlsson M."/>
            <person name="Huettel B."/>
            <person name="Barry K.W."/>
            <person name="Haridas S."/>
            <person name="Chen C."/>
            <person name="Bauer D."/>
            <person name="Andreopoulos W."/>
            <person name="Pangilinan J."/>
            <person name="LaButti K."/>
            <person name="Riley R."/>
            <person name="Lipzen A."/>
            <person name="Clum A."/>
            <person name="Drula E."/>
            <person name="Henrissat B."/>
            <person name="Kohler A."/>
            <person name="Grigoriev I.V."/>
            <person name="Martin F.M."/>
            <person name="Hacquard S."/>
        </authorList>
    </citation>
    <scope>NUCLEOTIDE SEQUENCE</scope>
    <source>
        <strain evidence="6">MPI-CAGE-CH-0230</strain>
    </source>
</reference>
<protein>
    <submittedName>
        <fullName evidence="6">Uncharacterized protein</fullName>
    </submittedName>
</protein>
<dbReference type="GeneID" id="70184144"/>
<dbReference type="InterPro" id="IPR045863">
    <property type="entry name" value="CorA_TM1_TM2"/>
</dbReference>
<evidence type="ECO:0000313" key="7">
    <source>
        <dbReference type="Proteomes" id="UP000756346"/>
    </source>
</evidence>
<keyword evidence="2 5" id="KW-0812">Transmembrane</keyword>
<dbReference type="GO" id="GO:0000287">
    <property type="term" value="F:magnesium ion binding"/>
    <property type="evidence" value="ECO:0007669"/>
    <property type="project" value="TreeGrafter"/>
</dbReference>
<evidence type="ECO:0000256" key="3">
    <source>
        <dbReference type="ARBA" id="ARBA00022989"/>
    </source>
</evidence>
<dbReference type="EMBL" id="JAGTJQ010000007">
    <property type="protein sequence ID" value="KAH7028036.1"/>
    <property type="molecule type" value="Genomic_DNA"/>
</dbReference>
<dbReference type="Proteomes" id="UP000756346">
    <property type="component" value="Unassembled WGS sequence"/>
</dbReference>
<dbReference type="AlphaFoldDB" id="A0A9P8Y2R6"/>
<evidence type="ECO:0000313" key="6">
    <source>
        <dbReference type="EMBL" id="KAH7028036.1"/>
    </source>
</evidence>
<evidence type="ECO:0000256" key="4">
    <source>
        <dbReference type="ARBA" id="ARBA00023136"/>
    </source>
</evidence>
<dbReference type="GO" id="GO:0015095">
    <property type="term" value="F:magnesium ion transmembrane transporter activity"/>
    <property type="evidence" value="ECO:0007669"/>
    <property type="project" value="TreeGrafter"/>
</dbReference>
<feature type="transmembrane region" description="Helical" evidence="5">
    <location>
        <begin position="282"/>
        <end position="306"/>
    </location>
</feature>
<comment type="caution">
    <text evidence="6">The sequence shown here is derived from an EMBL/GenBank/DDBJ whole genome shotgun (WGS) entry which is preliminary data.</text>
</comment>
<keyword evidence="4 5" id="KW-0472">Membrane</keyword>
<keyword evidence="7" id="KW-1185">Reference proteome</keyword>
<dbReference type="PANTHER" id="PTHR46494">
    <property type="entry name" value="CORA FAMILY METAL ION TRANSPORTER (EUROFUNG)"/>
    <property type="match status" value="1"/>
</dbReference>
<gene>
    <name evidence="6" type="ORF">B0I36DRAFT_328494</name>
</gene>
<comment type="subcellular location">
    <subcellularLocation>
        <location evidence="1">Cell membrane</location>
        <topology evidence="1">Multi-pass membrane protein</topology>
    </subcellularLocation>
</comment>
<dbReference type="Gene3D" id="1.20.58.340">
    <property type="entry name" value="Magnesium transport protein CorA, transmembrane region"/>
    <property type="match status" value="1"/>
</dbReference>
<keyword evidence="3 5" id="KW-1133">Transmembrane helix</keyword>
<name>A0A9P8Y2R6_9PEZI</name>
<sequence length="373" mass="42133">MNQRDSALLKAFGAPRFLAKPALTELNGFFGSRTGLGRDHDDRVDSKTIRDCSTWFQVFVKMVSKVPGGGKRGIEPEYVKPPKKDYIWHEMGFYTFWGKQPGQNGQEETVLRILCVDTPDDMPESIKALLDEHSGSQGGLELNDPFALHSALLDKIIVLQDVAVWRVRDQVRVIEKSRDHTSVGKRFETMHEIGRHGIHMSEVLEVSANTINSLLEYQKTVYKKTTLSQEYTMQAEEYMKFQLTAIKSLKLRSASNDKRLENEIALAFNRIAQSDNTVVKSIAVLTMFFLPSTFVSAIFSTSFFGFQDSGWAMSDKFWIFWAVAIPATALMPIYMLFAFKKPRKAWEALAVWKKKRVDAVAAGQANRADGVGV</sequence>
<evidence type="ECO:0000256" key="2">
    <source>
        <dbReference type="ARBA" id="ARBA00022692"/>
    </source>
</evidence>
<dbReference type="GO" id="GO:0015087">
    <property type="term" value="F:cobalt ion transmembrane transporter activity"/>
    <property type="evidence" value="ECO:0007669"/>
    <property type="project" value="TreeGrafter"/>
</dbReference>
<dbReference type="RefSeq" id="XP_046010835.1">
    <property type="nucleotide sequence ID" value="XM_046154598.1"/>
</dbReference>
<evidence type="ECO:0000256" key="1">
    <source>
        <dbReference type="ARBA" id="ARBA00004651"/>
    </source>
</evidence>